<dbReference type="SUPFAM" id="SSF52172">
    <property type="entry name" value="CheY-like"/>
    <property type="match status" value="1"/>
</dbReference>
<accession>A0A0C1Y5F2</accession>
<dbReference type="InterPro" id="IPR050595">
    <property type="entry name" value="Bact_response_regulator"/>
</dbReference>
<reference evidence="2" key="2">
    <citation type="journal article" date="2015" name="Genome Announc.">
        <title>Draft Genome Sequence of Filamentous Marine Cyanobacterium Lyngbya confervoides Strain BDU141951.</title>
        <authorList>
            <person name="Chandrababunaidu M.M."/>
            <person name="Sen D."/>
            <person name="Tripathy S."/>
        </authorList>
    </citation>
    <scope>NUCLEOTIDE SEQUENCE</scope>
    <source>
        <strain evidence="2">BDU141951</strain>
    </source>
</reference>
<dbReference type="InterPro" id="IPR001789">
    <property type="entry name" value="Sig_transdc_resp-reg_receiver"/>
</dbReference>
<reference evidence="2" key="1">
    <citation type="submission" date="2014-11" db="EMBL/GenBank/DDBJ databases">
        <authorList>
            <person name="Malar M.C."/>
            <person name="Sen D."/>
            <person name="Tripathy S."/>
        </authorList>
    </citation>
    <scope>NUCLEOTIDE SEQUENCE</scope>
    <source>
        <strain evidence="2">BDU141951</strain>
    </source>
</reference>
<sequence>MSAITSSTLTILSIDDSIVMQQLIKQTLSEEYRVLLCDSAIQALALINQEPISLVLLDVSMPEMDGLDFCRTVRSIPKFQHLPIVMVTGRDSNLDKLQGRLAGATEYLTKPFDTEQLKEILRRLTATLA</sequence>
<dbReference type="GO" id="GO:0000160">
    <property type="term" value="P:phosphorelay signal transduction system"/>
    <property type="evidence" value="ECO:0007669"/>
    <property type="project" value="InterPro"/>
</dbReference>
<dbReference type="PROSITE" id="PS50110">
    <property type="entry name" value="RESPONSE_REGULATORY"/>
    <property type="match status" value="1"/>
</dbReference>
<dbReference type="InterPro" id="IPR011006">
    <property type="entry name" value="CheY-like_superfamily"/>
</dbReference>
<dbReference type="Gene3D" id="3.40.50.2300">
    <property type="match status" value="1"/>
</dbReference>
<keyword evidence="1" id="KW-0597">Phosphoprotein</keyword>
<comment type="caution">
    <text evidence="2">The sequence shown here is derived from an EMBL/GenBank/DDBJ whole genome shotgun (WGS) entry which is preliminary data.</text>
</comment>
<dbReference type="Pfam" id="PF00072">
    <property type="entry name" value="Response_reg"/>
    <property type="match status" value="1"/>
</dbReference>
<dbReference type="SMART" id="SM00448">
    <property type="entry name" value="REC"/>
    <property type="match status" value="1"/>
</dbReference>
<dbReference type="PANTHER" id="PTHR44591:SF3">
    <property type="entry name" value="RESPONSE REGULATORY DOMAIN-CONTAINING PROTEIN"/>
    <property type="match status" value="1"/>
</dbReference>
<proteinExistence type="predicted"/>
<evidence type="ECO:0000313" key="2">
    <source>
        <dbReference type="EMBL" id="NEV68658.1"/>
    </source>
</evidence>
<dbReference type="EMBL" id="JTHE02000003">
    <property type="protein sequence ID" value="NEV68658.1"/>
    <property type="molecule type" value="Genomic_DNA"/>
</dbReference>
<dbReference type="AlphaFoldDB" id="A0A0C1Y5F2"/>
<dbReference type="PANTHER" id="PTHR44591">
    <property type="entry name" value="STRESS RESPONSE REGULATOR PROTEIN 1"/>
    <property type="match status" value="1"/>
</dbReference>
<reference evidence="2" key="3">
    <citation type="submission" date="2020-02" db="EMBL/GenBank/DDBJ databases">
        <authorList>
            <person name="Sarangi A.N."/>
            <person name="Ghosh S."/>
            <person name="Mukherjee M."/>
            <person name="Tripathy S."/>
        </authorList>
    </citation>
    <scope>NUCLEOTIDE SEQUENCE</scope>
    <source>
        <strain evidence="2">BDU141951</strain>
    </source>
</reference>
<evidence type="ECO:0000256" key="1">
    <source>
        <dbReference type="ARBA" id="ARBA00022553"/>
    </source>
</evidence>
<organism evidence="2">
    <name type="scientific">Lyngbya confervoides BDU141951</name>
    <dbReference type="NCBI Taxonomy" id="1574623"/>
    <lineage>
        <taxon>Bacteria</taxon>
        <taxon>Bacillati</taxon>
        <taxon>Cyanobacteriota</taxon>
        <taxon>Cyanophyceae</taxon>
        <taxon>Oscillatoriophycideae</taxon>
        <taxon>Oscillatoriales</taxon>
        <taxon>Microcoleaceae</taxon>
        <taxon>Lyngbya</taxon>
    </lineage>
</organism>
<name>A0A0C1Y5F2_9CYAN</name>
<protein>
    <submittedName>
        <fullName evidence="2">Response regulator</fullName>
    </submittedName>
</protein>
<gene>
    <name evidence="2" type="ORF">QQ91_016210</name>
</gene>